<reference evidence="1" key="1">
    <citation type="submission" date="2021-05" db="EMBL/GenBank/DDBJ databases">
        <authorList>
            <person name="Alioto T."/>
            <person name="Alioto T."/>
            <person name="Gomez Garrido J."/>
        </authorList>
    </citation>
    <scope>NUCLEOTIDE SEQUENCE</scope>
</reference>
<evidence type="ECO:0000313" key="1">
    <source>
        <dbReference type="EMBL" id="CAG6633906.1"/>
    </source>
</evidence>
<protein>
    <submittedName>
        <fullName evidence="1">Uncharacterized protein</fullName>
    </submittedName>
</protein>
<dbReference type="AlphaFoldDB" id="A0A8D8QL39"/>
<proteinExistence type="predicted"/>
<organism evidence="1">
    <name type="scientific">Cacopsylla melanoneura</name>
    <dbReference type="NCBI Taxonomy" id="428564"/>
    <lineage>
        <taxon>Eukaryota</taxon>
        <taxon>Metazoa</taxon>
        <taxon>Ecdysozoa</taxon>
        <taxon>Arthropoda</taxon>
        <taxon>Hexapoda</taxon>
        <taxon>Insecta</taxon>
        <taxon>Pterygota</taxon>
        <taxon>Neoptera</taxon>
        <taxon>Paraneoptera</taxon>
        <taxon>Hemiptera</taxon>
        <taxon>Sternorrhyncha</taxon>
        <taxon>Psylloidea</taxon>
        <taxon>Psyllidae</taxon>
        <taxon>Psyllinae</taxon>
        <taxon>Cacopsylla</taxon>
    </lineage>
</organism>
<dbReference type="EMBL" id="HBUF01084369">
    <property type="protein sequence ID" value="CAG6633925.1"/>
    <property type="molecule type" value="Transcribed_RNA"/>
</dbReference>
<dbReference type="EMBL" id="HBUF01084363">
    <property type="protein sequence ID" value="CAG6633906.1"/>
    <property type="molecule type" value="Transcribed_RNA"/>
</dbReference>
<dbReference type="EMBL" id="HBUF01084365">
    <property type="protein sequence ID" value="CAG6633912.1"/>
    <property type="molecule type" value="Transcribed_RNA"/>
</dbReference>
<dbReference type="EMBL" id="HBUF01084368">
    <property type="protein sequence ID" value="CAG6633922.1"/>
    <property type="molecule type" value="Transcribed_RNA"/>
</dbReference>
<sequence length="118" mass="14186">MLTIRCTHRIQISSTLYCHYMEQKNLQEVLKLQYFTFQPIKSRHIIYLFAQYNCLFGPLVLWNDQTKIYLNKLYQGCPTIRFWVDHVQTMGKFQDKIRRSTRSAQANRTNKMAMVSKN</sequence>
<name>A0A8D8QL39_9HEMI</name>
<dbReference type="EMBL" id="HBUF01084364">
    <property type="protein sequence ID" value="CAG6633909.1"/>
    <property type="molecule type" value="Transcribed_RNA"/>
</dbReference>
<dbReference type="EMBL" id="HBUF01084367">
    <property type="protein sequence ID" value="CAG6633918.1"/>
    <property type="molecule type" value="Transcribed_RNA"/>
</dbReference>
<dbReference type="EMBL" id="HBUF01084366">
    <property type="protein sequence ID" value="CAG6633915.1"/>
    <property type="molecule type" value="Transcribed_RNA"/>
</dbReference>
<accession>A0A8D8QL39</accession>